<reference evidence="1 2" key="1">
    <citation type="submission" date="2023-07" db="EMBL/GenBank/DDBJ databases">
        <title>Sequencing the genomes of 1000 actinobacteria strains.</title>
        <authorList>
            <person name="Klenk H.-P."/>
        </authorList>
    </citation>
    <scope>NUCLEOTIDE SEQUENCE [LARGE SCALE GENOMIC DNA]</scope>
    <source>
        <strain evidence="1 2">DSM 14555</strain>
    </source>
</reference>
<dbReference type="RefSeq" id="WP_309795251.1">
    <property type="nucleotide sequence ID" value="NZ_BAAAHY010000006.1"/>
</dbReference>
<proteinExistence type="predicted"/>
<dbReference type="Proteomes" id="UP001185069">
    <property type="component" value="Unassembled WGS sequence"/>
</dbReference>
<comment type="caution">
    <text evidence="1">The sequence shown here is derived from an EMBL/GenBank/DDBJ whole genome shotgun (WGS) entry which is preliminary data.</text>
</comment>
<sequence>MRERRRNPRHASRKISNPSPRRRKLLKAWGWIGAGLVLGLLGSQGTYAFWNTSVTSSGQQVQAADFRVSVANSAGSNVQMPAGVNLSQGVPATGLFPGQSQFNEVRFGNQGTARADAAAVRLSIPSRPFARDSASSANRSFAGSLSLRVATGVPAATSCSAAAGYQDVPMSAAGNDGEALTGGPAAVLPKDGSTKWCFQTMLSANAPDGAQGRAAVISVTIGADQVPAS</sequence>
<dbReference type="InterPro" id="IPR023833">
    <property type="entry name" value="Signal_pept_SipW-depend-type"/>
</dbReference>
<accession>A0ABU1J675</accession>
<protein>
    <submittedName>
        <fullName evidence="1">Ribosomally synthesized peptide with SipW-like signal peptide</fullName>
    </submittedName>
</protein>
<evidence type="ECO:0000313" key="2">
    <source>
        <dbReference type="Proteomes" id="UP001185069"/>
    </source>
</evidence>
<name>A0ABU1J675_9MICC</name>
<evidence type="ECO:0000313" key="1">
    <source>
        <dbReference type="EMBL" id="MDR6267926.1"/>
    </source>
</evidence>
<dbReference type="EMBL" id="JAVDQF010000001">
    <property type="protein sequence ID" value="MDR6267926.1"/>
    <property type="molecule type" value="Genomic_DNA"/>
</dbReference>
<gene>
    <name evidence="1" type="ORF">JOE69_000164</name>
</gene>
<organism evidence="1 2">
    <name type="scientific">Arthrobacter russicus</name>
    <dbReference type="NCBI Taxonomy" id="172040"/>
    <lineage>
        <taxon>Bacteria</taxon>
        <taxon>Bacillati</taxon>
        <taxon>Actinomycetota</taxon>
        <taxon>Actinomycetes</taxon>
        <taxon>Micrococcales</taxon>
        <taxon>Micrococcaceae</taxon>
        <taxon>Arthrobacter</taxon>
    </lineage>
</organism>
<keyword evidence="2" id="KW-1185">Reference proteome</keyword>
<dbReference type="NCBIfam" id="TIGR04088">
    <property type="entry name" value="cognate_SipW"/>
    <property type="match status" value="1"/>
</dbReference>